<dbReference type="Pfam" id="PF02567">
    <property type="entry name" value="PhzC-PhzF"/>
    <property type="match status" value="1"/>
</dbReference>
<keyword evidence="5" id="KW-1185">Reference proteome</keyword>
<dbReference type="PANTHER" id="PTHR13774">
    <property type="entry name" value="PHENAZINE BIOSYNTHESIS PROTEIN"/>
    <property type="match status" value="1"/>
</dbReference>
<dbReference type="InterPro" id="IPR003719">
    <property type="entry name" value="Phenazine_PhzF-like"/>
</dbReference>
<dbReference type="RefSeq" id="WP_126700667.1">
    <property type="nucleotide sequence ID" value="NZ_RWKW01000052.1"/>
</dbReference>
<dbReference type="EMBL" id="RWKW01000052">
    <property type="protein sequence ID" value="RST85619.1"/>
    <property type="molecule type" value="Genomic_DNA"/>
</dbReference>
<comment type="similarity">
    <text evidence="1">Belongs to the PhzF family.</text>
</comment>
<dbReference type="GO" id="GO:0005737">
    <property type="term" value="C:cytoplasm"/>
    <property type="evidence" value="ECO:0007669"/>
    <property type="project" value="TreeGrafter"/>
</dbReference>
<name>A0A3R9ZQX4_9HYPH</name>
<sequence length="286" mass="30656">MISQASNDPIVERLAAFSHGEHGGNPAGVVISEALPPPDEMQAIAKDVGYSETAFAAKVDDSWRVRYFAPEIEVPFCGHATIALGAALATRHGNRTFHLHLNEANITVEGHRTDDELSATLLSPPTRSMSAAPHLIKETLELFGYRQADLDRRLPPAIAEAGARHLVIALSERRSLAGMRYDFAQGRSLMLENGFATISLVVADGDRRFHSRNPFAAGGIYEDPATGAAAAALAGYLRDVRWPHGGSIEIAQGDDMGVPCRLFAEISDQPGEGIRVSGRVRSIVAG</sequence>
<reference evidence="4 5" key="1">
    <citation type="submission" date="2018-12" db="EMBL/GenBank/DDBJ databases">
        <title>Mesorhizobium carbonis sp. nov., isolated from coal mine water.</title>
        <authorList>
            <person name="Xin W."/>
            <person name="Xu Z."/>
            <person name="Xiang F."/>
            <person name="Zhang J."/>
            <person name="Xi L."/>
            <person name="Liu J."/>
        </authorList>
    </citation>
    <scope>NUCLEOTIDE SEQUENCE [LARGE SCALE GENOMIC DNA]</scope>
    <source>
        <strain evidence="4 5">B2.3</strain>
    </source>
</reference>
<dbReference type="OrthoDB" id="9788221at2"/>
<dbReference type="GO" id="GO:0016853">
    <property type="term" value="F:isomerase activity"/>
    <property type="evidence" value="ECO:0007669"/>
    <property type="project" value="UniProtKB-KW"/>
</dbReference>
<dbReference type="Proteomes" id="UP000278398">
    <property type="component" value="Unassembled WGS sequence"/>
</dbReference>
<dbReference type="PIRSF" id="PIRSF016184">
    <property type="entry name" value="PhzC_PhzF"/>
    <property type="match status" value="1"/>
</dbReference>
<evidence type="ECO:0000313" key="4">
    <source>
        <dbReference type="EMBL" id="RST85619.1"/>
    </source>
</evidence>
<evidence type="ECO:0000256" key="3">
    <source>
        <dbReference type="PIRSR" id="PIRSR016184-1"/>
    </source>
</evidence>
<dbReference type="AlphaFoldDB" id="A0A3R9ZQX4"/>
<dbReference type="PANTHER" id="PTHR13774:SF39">
    <property type="entry name" value="BIOSYNTHESIS PROTEIN, PUTATIVE-RELATED"/>
    <property type="match status" value="1"/>
</dbReference>
<dbReference type="SUPFAM" id="SSF54506">
    <property type="entry name" value="Diaminopimelate epimerase-like"/>
    <property type="match status" value="1"/>
</dbReference>
<keyword evidence="2" id="KW-0413">Isomerase</keyword>
<gene>
    <name evidence="4" type="ORF">EJC49_14585</name>
</gene>
<feature type="active site" evidence="3">
    <location>
        <position position="52"/>
    </location>
</feature>
<dbReference type="NCBIfam" id="TIGR00654">
    <property type="entry name" value="PhzF_family"/>
    <property type="match status" value="1"/>
</dbReference>
<comment type="caution">
    <text evidence="4">The sequence shown here is derived from an EMBL/GenBank/DDBJ whole genome shotgun (WGS) entry which is preliminary data.</text>
</comment>
<dbReference type="Gene3D" id="3.10.310.10">
    <property type="entry name" value="Diaminopimelate Epimerase, Chain A, domain 1"/>
    <property type="match status" value="2"/>
</dbReference>
<organism evidence="4 5">
    <name type="scientific">Aquibium carbonis</name>
    <dbReference type="NCBI Taxonomy" id="2495581"/>
    <lineage>
        <taxon>Bacteria</taxon>
        <taxon>Pseudomonadati</taxon>
        <taxon>Pseudomonadota</taxon>
        <taxon>Alphaproteobacteria</taxon>
        <taxon>Hyphomicrobiales</taxon>
        <taxon>Phyllobacteriaceae</taxon>
        <taxon>Aquibium</taxon>
    </lineage>
</organism>
<protein>
    <submittedName>
        <fullName evidence="4">PhzF family phenazine biosynthesis protein</fullName>
    </submittedName>
</protein>
<evidence type="ECO:0000256" key="1">
    <source>
        <dbReference type="ARBA" id="ARBA00008270"/>
    </source>
</evidence>
<proteinExistence type="inferred from homology"/>
<accession>A0A3R9ZQX4</accession>
<evidence type="ECO:0000256" key="2">
    <source>
        <dbReference type="ARBA" id="ARBA00023235"/>
    </source>
</evidence>
<evidence type="ECO:0000313" key="5">
    <source>
        <dbReference type="Proteomes" id="UP000278398"/>
    </source>
</evidence>